<evidence type="ECO:0000313" key="2">
    <source>
        <dbReference type="Proteomes" id="UP000494260"/>
    </source>
</evidence>
<proteinExistence type="predicted"/>
<organism evidence="1 2">
    <name type="scientific">Burkholderia lata (strain ATCC 17760 / DSM 23089 / LMG 22485 / NCIMB 9086 / R18194 / 383)</name>
    <dbReference type="NCBI Taxonomy" id="482957"/>
    <lineage>
        <taxon>Bacteria</taxon>
        <taxon>Pseudomonadati</taxon>
        <taxon>Pseudomonadota</taxon>
        <taxon>Betaproteobacteria</taxon>
        <taxon>Burkholderiales</taxon>
        <taxon>Burkholderiaceae</taxon>
        <taxon>Burkholderia</taxon>
        <taxon>Burkholderia cepacia complex</taxon>
    </lineage>
</organism>
<evidence type="ECO:0000313" key="1">
    <source>
        <dbReference type="EMBL" id="VWC79316.1"/>
    </source>
</evidence>
<dbReference type="EMBL" id="CABVQH010000009">
    <property type="protein sequence ID" value="VWC79316.1"/>
    <property type="molecule type" value="Genomic_DNA"/>
</dbReference>
<gene>
    <name evidence="1" type="ORF">BLA18109_03125</name>
</gene>
<dbReference type="AlphaFoldDB" id="A0A6P2UZL2"/>
<dbReference type="Proteomes" id="UP000494260">
    <property type="component" value="Unassembled WGS sequence"/>
</dbReference>
<sequence length="63" mass="7641">MYEANFRNHSQVPLVFLKYEVCGKSHVWTGGADRYTLTVLYEYPHNWTPQWHYRTKSHLLDVR</sequence>
<name>A0A6P2UZL2_BURL3</name>
<protein>
    <submittedName>
        <fullName evidence="1">Uncharacterized protein</fullName>
    </submittedName>
</protein>
<reference evidence="1 2" key="1">
    <citation type="submission" date="2019-09" db="EMBL/GenBank/DDBJ databases">
        <authorList>
            <person name="Depoorter E."/>
        </authorList>
    </citation>
    <scope>NUCLEOTIDE SEQUENCE [LARGE SCALE GENOMIC DNA]</scope>
    <source>
        <strain evidence="1">R-18109</strain>
    </source>
</reference>
<accession>A0A6P2UZL2</accession>